<evidence type="ECO:0000313" key="2">
    <source>
        <dbReference type="Proteomes" id="UP000249260"/>
    </source>
</evidence>
<keyword evidence="2" id="KW-1185">Reference proteome</keyword>
<name>A0A328TTH9_9BACL</name>
<dbReference type="AlphaFoldDB" id="A0A328TTH9"/>
<gene>
    <name evidence="1" type="ORF">DL346_26745</name>
</gene>
<organism evidence="1 2">
    <name type="scientific">Paenibacillus montanisoli</name>
    <dbReference type="NCBI Taxonomy" id="2081970"/>
    <lineage>
        <taxon>Bacteria</taxon>
        <taxon>Bacillati</taxon>
        <taxon>Bacillota</taxon>
        <taxon>Bacilli</taxon>
        <taxon>Bacillales</taxon>
        <taxon>Paenibacillaceae</taxon>
        <taxon>Paenibacillus</taxon>
    </lineage>
</organism>
<proteinExistence type="predicted"/>
<protein>
    <submittedName>
        <fullName evidence="1">Uncharacterized protein</fullName>
    </submittedName>
</protein>
<accession>A0A328TTH9</accession>
<sequence>MVGVRGGLRLCHRLADPGGRRLWSDDDLIIITACSARCGAAVIFFYRQVNKRATFVVVLARLKEIAEMEWDEELPDERNGTAGG</sequence>
<dbReference type="Proteomes" id="UP000249260">
    <property type="component" value="Unassembled WGS sequence"/>
</dbReference>
<evidence type="ECO:0000313" key="1">
    <source>
        <dbReference type="EMBL" id="RAP73847.1"/>
    </source>
</evidence>
<comment type="caution">
    <text evidence="1">The sequence shown here is derived from an EMBL/GenBank/DDBJ whole genome shotgun (WGS) entry which is preliminary data.</text>
</comment>
<dbReference type="EMBL" id="QLUW01000006">
    <property type="protein sequence ID" value="RAP73847.1"/>
    <property type="molecule type" value="Genomic_DNA"/>
</dbReference>
<reference evidence="1 2" key="1">
    <citation type="submission" date="2018-06" db="EMBL/GenBank/DDBJ databases">
        <title>Paenibacillus montanisoli sp. nov., isolated from mountain area soil.</title>
        <authorList>
            <person name="Wu M."/>
        </authorList>
    </citation>
    <scope>NUCLEOTIDE SEQUENCE [LARGE SCALE GENOMIC DNA]</scope>
    <source>
        <strain evidence="1 2">RA17</strain>
    </source>
</reference>